<proteinExistence type="predicted"/>
<evidence type="ECO:0000259" key="1">
    <source>
        <dbReference type="SMART" id="SM00858"/>
    </source>
</evidence>
<dbReference type="InterPro" id="IPR031571">
    <property type="entry name" value="RcpC_dom"/>
</dbReference>
<evidence type="ECO:0000313" key="3">
    <source>
        <dbReference type="Proteomes" id="UP000664779"/>
    </source>
</evidence>
<dbReference type="SMART" id="SM00858">
    <property type="entry name" value="SAF"/>
    <property type="match status" value="1"/>
</dbReference>
<keyword evidence="3" id="KW-1185">Reference proteome</keyword>
<dbReference type="InterPro" id="IPR013974">
    <property type="entry name" value="SAF"/>
</dbReference>
<accession>A0A939ENA1</accession>
<dbReference type="Pfam" id="PF08666">
    <property type="entry name" value="SAF"/>
    <property type="match status" value="1"/>
</dbReference>
<dbReference type="Proteomes" id="UP000664779">
    <property type="component" value="Unassembled WGS sequence"/>
</dbReference>
<dbReference type="InterPro" id="IPR017592">
    <property type="entry name" value="Pilus_assmbl_Flp-typ_CpaB"/>
</dbReference>
<dbReference type="CDD" id="cd11614">
    <property type="entry name" value="SAF_CpaB_FlgA_like"/>
    <property type="match status" value="1"/>
</dbReference>
<name>A0A939ENA1_9HYPH</name>
<reference evidence="2" key="1">
    <citation type="submission" date="2021-03" db="EMBL/GenBank/DDBJ databases">
        <title>Roseibium sp. CAU 1637 isolated from Incheon.</title>
        <authorList>
            <person name="Kim W."/>
        </authorList>
    </citation>
    <scope>NUCLEOTIDE SEQUENCE</scope>
    <source>
        <strain evidence="2">CAU 1637</strain>
    </source>
</reference>
<gene>
    <name evidence="2" type="primary">cpaB</name>
    <name evidence="2" type="ORF">J0X15_10700</name>
</gene>
<dbReference type="EMBL" id="JAFLNF010000004">
    <property type="protein sequence ID" value="MBO0345689.1"/>
    <property type="molecule type" value="Genomic_DNA"/>
</dbReference>
<dbReference type="RefSeq" id="WP_206940523.1">
    <property type="nucleotide sequence ID" value="NZ_JAFLNF010000004.1"/>
</dbReference>
<dbReference type="NCBIfam" id="TIGR03177">
    <property type="entry name" value="pilus_cpaB"/>
    <property type="match status" value="1"/>
</dbReference>
<evidence type="ECO:0000313" key="2">
    <source>
        <dbReference type="EMBL" id="MBO0345689.1"/>
    </source>
</evidence>
<dbReference type="Pfam" id="PF16976">
    <property type="entry name" value="RcpC"/>
    <property type="match status" value="1"/>
</dbReference>
<protein>
    <submittedName>
        <fullName evidence="2">Flp pilus assembly protein CpaB</fullName>
    </submittedName>
</protein>
<dbReference type="AlphaFoldDB" id="A0A939ENA1"/>
<sequence length="257" mass="27240">MKYARLLVLGVALGAGLIAARLVMNTGASDTQQSLLPDPSEINQEQVLVAARDIPPGNKLTGGDLKWAPWPADALPQDAIVKSGTPEGRDEYAGQLAKAMIFSGEPIRPQRLVNTDRGYMAAILPKGKRAISVGVATETTAGGFILPGDKVDLLLTRNDRGGQGVQTETILENIRILAIDTVTVGEREEKTLSPKRTATLELTPQQAETVAQAQKLGTIDLALRSAADSSDTEEAEPQRKGGVSFVKYGVTTQATAQ</sequence>
<feature type="domain" description="SAF" evidence="1">
    <location>
        <begin position="45"/>
        <end position="113"/>
    </location>
</feature>
<organism evidence="2 3">
    <name type="scientific">Roseibium limicola</name>
    <dbReference type="NCBI Taxonomy" id="2816037"/>
    <lineage>
        <taxon>Bacteria</taxon>
        <taxon>Pseudomonadati</taxon>
        <taxon>Pseudomonadota</taxon>
        <taxon>Alphaproteobacteria</taxon>
        <taxon>Hyphomicrobiales</taxon>
        <taxon>Stappiaceae</taxon>
        <taxon>Roseibium</taxon>
    </lineage>
</organism>
<comment type="caution">
    <text evidence="2">The sequence shown here is derived from an EMBL/GenBank/DDBJ whole genome shotgun (WGS) entry which is preliminary data.</text>
</comment>